<name>A0A134CD82_9FIRM</name>
<comment type="subcellular location">
    <subcellularLocation>
        <location evidence="6">Cytoplasm</location>
    </subcellularLocation>
</comment>
<comment type="function">
    <text evidence="6">Specifically methylates the pseudouridine at position 1915 (m3Psi1915) in 23S rRNA.</text>
</comment>
<evidence type="ECO:0000313" key="8">
    <source>
        <dbReference type="Proteomes" id="UP000070160"/>
    </source>
</evidence>
<dbReference type="InterPro" id="IPR003742">
    <property type="entry name" value="RlmH-like"/>
</dbReference>
<dbReference type="Proteomes" id="UP000070160">
    <property type="component" value="Unassembled WGS sequence"/>
</dbReference>
<dbReference type="NCBIfam" id="NF000985">
    <property type="entry name" value="PRK00103.1-3"/>
    <property type="match status" value="1"/>
</dbReference>
<gene>
    <name evidence="6" type="primary">rlmH</name>
    <name evidence="7" type="ORF">HMPREF3182_01459</name>
</gene>
<keyword evidence="8" id="KW-1185">Reference proteome</keyword>
<dbReference type="PIRSF" id="PIRSF004505">
    <property type="entry name" value="MT_bac"/>
    <property type="match status" value="1"/>
</dbReference>
<comment type="catalytic activity">
    <reaction evidence="6">
        <text>pseudouridine(1915) in 23S rRNA + S-adenosyl-L-methionine = N(3)-methylpseudouridine(1915) in 23S rRNA + S-adenosyl-L-homocysteine + H(+)</text>
        <dbReference type="Rhea" id="RHEA:42752"/>
        <dbReference type="Rhea" id="RHEA-COMP:10221"/>
        <dbReference type="Rhea" id="RHEA-COMP:10222"/>
        <dbReference type="ChEBI" id="CHEBI:15378"/>
        <dbReference type="ChEBI" id="CHEBI:57856"/>
        <dbReference type="ChEBI" id="CHEBI:59789"/>
        <dbReference type="ChEBI" id="CHEBI:65314"/>
        <dbReference type="ChEBI" id="CHEBI:74486"/>
        <dbReference type="EC" id="2.1.1.177"/>
    </reaction>
</comment>
<dbReference type="InterPro" id="IPR029028">
    <property type="entry name" value="Alpha/beta_knot_MTases"/>
</dbReference>
<dbReference type="PATRIC" id="fig|1588748.3.peg.1412"/>
<evidence type="ECO:0000256" key="2">
    <source>
        <dbReference type="ARBA" id="ARBA00022603"/>
    </source>
</evidence>
<organism evidence="7 8">
    <name type="scientific">Megasphaera hutchinsoni</name>
    <dbReference type="NCBI Taxonomy" id="1588748"/>
    <lineage>
        <taxon>Bacteria</taxon>
        <taxon>Bacillati</taxon>
        <taxon>Bacillota</taxon>
        <taxon>Negativicutes</taxon>
        <taxon>Veillonellales</taxon>
        <taxon>Veillonellaceae</taxon>
        <taxon>Megasphaera</taxon>
    </lineage>
</organism>
<comment type="similarity">
    <text evidence="5 6">Belongs to the RNA methyltransferase RlmH family.</text>
</comment>
<dbReference type="GO" id="GO:0070038">
    <property type="term" value="F:rRNA (pseudouridine-N3-)-methyltransferase activity"/>
    <property type="evidence" value="ECO:0007669"/>
    <property type="project" value="UniProtKB-UniRule"/>
</dbReference>
<evidence type="ECO:0000313" key="7">
    <source>
        <dbReference type="EMBL" id="KXB90146.1"/>
    </source>
</evidence>
<accession>A0A134CD82</accession>
<evidence type="ECO:0000256" key="1">
    <source>
        <dbReference type="ARBA" id="ARBA00022552"/>
    </source>
</evidence>
<dbReference type="Gene3D" id="3.40.1280.10">
    <property type="match status" value="1"/>
</dbReference>
<dbReference type="CDD" id="cd18081">
    <property type="entry name" value="RlmH-like"/>
    <property type="match status" value="1"/>
</dbReference>
<dbReference type="EMBL" id="LSDT01000050">
    <property type="protein sequence ID" value="KXB90146.1"/>
    <property type="molecule type" value="Genomic_DNA"/>
</dbReference>
<keyword evidence="1 6" id="KW-0698">rRNA processing</keyword>
<proteinExistence type="inferred from homology"/>
<dbReference type="STRING" id="1588748.HMPREF3182_01459"/>
<dbReference type="HAMAP" id="MF_00658">
    <property type="entry name" value="23SrRNA_methyltr_H"/>
    <property type="match status" value="1"/>
</dbReference>
<keyword evidence="2 6" id="KW-0489">Methyltransferase</keyword>
<keyword evidence="6" id="KW-0963">Cytoplasm</keyword>
<dbReference type="RefSeq" id="WP_007393290.1">
    <property type="nucleotide sequence ID" value="NZ_KQ960955.1"/>
</dbReference>
<dbReference type="AlphaFoldDB" id="A0A134CD82"/>
<keyword evidence="3 6" id="KW-0808">Transferase</keyword>
<reference evidence="8" key="1">
    <citation type="submission" date="2016-01" db="EMBL/GenBank/DDBJ databases">
        <authorList>
            <person name="Mitreva M."/>
            <person name="Pepin K.H."/>
            <person name="Mihindukulasuriya K.A."/>
            <person name="Fulton R."/>
            <person name="Fronick C."/>
            <person name="O'Laughlin M."/>
            <person name="Miner T."/>
            <person name="Herter B."/>
            <person name="Rosa B.A."/>
            <person name="Cordes M."/>
            <person name="Tomlinson C."/>
            <person name="Wollam A."/>
            <person name="Palsikar V.B."/>
            <person name="Mardis E.R."/>
            <person name="Wilson R.K."/>
        </authorList>
    </citation>
    <scope>NUCLEOTIDE SEQUENCE [LARGE SCALE GENOMIC DNA]</scope>
    <source>
        <strain evidence="8">KA00182</strain>
    </source>
</reference>
<evidence type="ECO:0000256" key="6">
    <source>
        <dbReference type="HAMAP-Rule" id="MF_00658"/>
    </source>
</evidence>
<keyword evidence="4 6" id="KW-0949">S-adenosyl-L-methionine</keyword>
<dbReference type="EC" id="2.1.1.177" evidence="6"/>
<feature type="binding site" evidence="6">
    <location>
        <begin position="127"/>
        <end position="132"/>
    </location>
    <ligand>
        <name>S-adenosyl-L-methionine</name>
        <dbReference type="ChEBI" id="CHEBI:59789"/>
    </ligand>
</feature>
<feature type="binding site" evidence="6">
    <location>
        <position position="108"/>
    </location>
    <ligand>
        <name>S-adenosyl-L-methionine</name>
        <dbReference type="ChEBI" id="CHEBI:59789"/>
    </ligand>
</feature>
<evidence type="ECO:0000256" key="5">
    <source>
        <dbReference type="ARBA" id="ARBA00038303"/>
    </source>
</evidence>
<sequence>MKYHIITIGKIKEKYITLGIDEFLKRLKPYVHVTMTSFSEEKMPDRPSLAERVRILDKEGEKMVRAIKDNSYVYALDVQGELISSEQLALQLGELTVGGNSDFTFIIGGPFGLSDKVRQRADRCISFGRITLTHQMIRLLLVEQLYRAHKIQRHEPYHW</sequence>
<evidence type="ECO:0000256" key="4">
    <source>
        <dbReference type="ARBA" id="ARBA00022691"/>
    </source>
</evidence>
<comment type="caution">
    <text evidence="7">The sequence shown here is derived from an EMBL/GenBank/DDBJ whole genome shotgun (WGS) entry which is preliminary data.</text>
</comment>
<dbReference type="SUPFAM" id="SSF75217">
    <property type="entry name" value="alpha/beta knot"/>
    <property type="match status" value="1"/>
</dbReference>
<dbReference type="Pfam" id="PF02590">
    <property type="entry name" value="SPOUT_MTase"/>
    <property type="match status" value="1"/>
</dbReference>
<dbReference type="GO" id="GO:0005737">
    <property type="term" value="C:cytoplasm"/>
    <property type="evidence" value="ECO:0007669"/>
    <property type="project" value="UniProtKB-SubCell"/>
</dbReference>
<feature type="binding site" evidence="6">
    <location>
        <position position="76"/>
    </location>
    <ligand>
        <name>S-adenosyl-L-methionine</name>
        <dbReference type="ChEBI" id="CHEBI:59789"/>
    </ligand>
</feature>
<dbReference type="InterPro" id="IPR029026">
    <property type="entry name" value="tRNA_m1G_MTases_N"/>
</dbReference>
<protein>
    <recommendedName>
        <fullName evidence="6">Ribosomal RNA large subunit methyltransferase H</fullName>
        <ecNumber evidence="6">2.1.1.177</ecNumber>
    </recommendedName>
    <alternativeName>
        <fullName evidence="6">23S rRNA (pseudouridine1915-N3)-methyltransferase</fullName>
    </alternativeName>
    <alternativeName>
        <fullName evidence="6">23S rRNA m3Psi1915 methyltransferase</fullName>
    </alternativeName>
    <alternativeName>
        <fullName evidence="6">rRNA (pseudouridine-N3-)-methyltransferase RlmH</fullName>
    </alternativeName>
</protein>
<comment type="subunit">
    <text evidence="6">Homodimer.</text>
</comment>
<evidence type="ECO:0000256" key="3">
    <source>
        <dbReference type="ARBA" id="ARBA00022679"/>
    </source>
</evidence>
<dbReference type="PANTHER" id="PTHR33603">
    <property type="entry name" value="METHYLTRANSFERASE"/>
    <property type="match status" value="1"/>
</dbReference>
<dbReference type="PANTHER" id="PTHR33603:SF1">
    <property type="entry name" value="RIBOSOMAL RNA LARGE SUBUNIT METHYLTRANSFERASE H"/>
    <property type="match status" value="1"/>
</dbReference>